<dbReference type="Gene3D" id="3.40.390.10">
    <property type="entry name" value="Collagenase (Catalytic Domain)"/>
    <property type="match status" value="1"/>
</dbReference>
<sequence length="271" mass="30372">MPSTMMLLGVLFGLLTQACTLPVKNSTGVHDGKEILRWDLSKKCNIHLLNSNDDNLHIREGDIASSFARSAITCPGNACMWQKSVDGFVYVPFMLSPLYDDMDRITIETGMQDIASGTCIKFVPRTHQADFLDIQPRYGCWSFLGQTGGSQVLSLQTPGCMWSGVASHELMHALGFVHEQSRSDRDQFVSIVWRNIMPDQIHNFRKHVTNNLNSPYDYNSVMHYGRYAFSEDGGPTIIPRPDPYVPIGQRDGPSNLDLHKINVLYNCGVTN</sequence>
<dbReference type="FunFam" id="3.40.390.10:FF:000038">
    <property type="entry name" value="Metalloendopeptidase"/>
    <property type="match status" value="1"/>
</dbReference>
<evidence type="ECO:0000256" key="7">
    <source>
        <dbReference type="ARBA" id="ARBA00023157"/>
    </source>
</evidence>
<dbReference type="Ensembl" id="ENSGACT00000007923.1">
    <property type="protein sequence ID" value="ENSGACP00000007904.1"/>
    <property type="gene ID" value="ENSGACG00000005978.1"/>
</dbReference>
<dbReference type="InterPro" id="IPR034039">
    <property type="entry name" value="ZnMP_hatching_enz"/>
</dbReference>
<feature type="domain" description="Peptidase M12A" evidence="10">
    <location>
        <begin position="70"/>
        <end position="268"/>
    </location>
</feature>
<dbReference type="SUPFAM" id="SSF55486">
    <property type="entry name" value="Metalloproteases ('zincins'), catalytic domain"/>
    <property type="match status" value="1"/>
</dbReference>
<reference evidence="11" key="1">
    <citation type="submission" date="2006-01" db="EMBL/GenBank/DDBJ databases">
        <authorList>
            <person name="Lindblad-Toh K."/>
            <person name="Mauceli E."/>
            <person name="Grabherr M."/>
            <person name="Chang J.L."/>
            <person name="Lander E.S."/>
        </authorList>
    </citation>
    <scope>NUCLEOTIDE SEQUENCE [LARGE SCALE GENOMIC DNA]</scope>
</reference>
<dbReference type="PRINTS" id="PR00480">
    <property type="entry name" value="ASTACIN"/>
</dbReference>
<proteinExistence type="predicted"/>
<evidence type="ECO:0000256" key="5">
    <source>
        <dbReference type="ARBA" id="ARBA00022833"/>
    </source>
</evidence>
<keyword evidence="5 8" id="KW-0862">Zinc</keyword>
<dbReference type="InParanoid" id="G3NRD7"/>
<feature type="chain" id="PRO_5005131721" description="Metalloendopeptidase" evidence="9">
    <location>
        <begin position="21"/>
        <end position="271"/>
    </location>
</feature>
<evidence type="ECO:0000313" key="11">
    <source>
        <dbReference type="Ensembl" id="ENSGACP00000007904.1"/>
    </source>
</evidence>
<keyword evidence="7" id="KW-1015">Disulfide bond</keyword>
<dbReference type="InterPro" id="IPR006026">
    <property type="entry name" value="Peptidase_Metallo"/>
</dbReference>
<dbReference type="MEROPS" id="M12.008"/>
<dbReference type="GO" id="GO:0004222">
    <property type="term" value="F:metalloendopeptidase activity"/>
    <property type="evidence" value="ECO:0007669"/>
    <property type="project" value="UniProtKB-UniRule"/>
</dbReference>
<dbReference type="PROSITE" id="PS51864">
    <property type="entry name" value="ASTACIN"/>
    <property type="match status" value="1"/>
</dbReference>
<feature type="active site" evidence="8">
    <location>
        <position position="169"/>
    </location>
</feature>
<dbReference type="EC" id="3.4.24.-" evidence="9"/>
<keyword evidence="4 8" id="KW-0378">Hydrolase</keyword>
<feature type="signal peptide" evidence="9">
    <location>
        <begin position="1"/>
        <end position="20"/>
    </location>
</feature>
<feature type="binding site" evidence="8">
    <location>
        <position position="178"/>
    </location>
    <ligand>
        <name>Zn(2+)</name>
        <dbReference type="ChEBI" id="CHEBI:29105"/>
        <note>catalytic</note>
    </ligand>
</feature>
<evidence type="ECO:0000256" key="2">
    <source>
        <dbReference type="ARBA" id="ARBA00022723"/>
    </source>
</evidence>
<dbReference type="AlphaFoldDB" id="G3NRD7"/>
<dbReference type="SMART" id="SM00235">
    <property type="entry name" value="ZnMc"/>
    <property type="match status" value="1"/>
</dbReference>
<evidence type="ECO:0000256" key="8">
    <source>
        <dbReference type="PROSITE-ProRule" id="PRU01211"/>
    </source>
</evidence>
<comment type="cofactor">
    <cofactor evidence="8 9">
        <name>Zn(2+)</name>
        <dbReference type="ChEBI" id="CHEBI:29105"/>
    </cofactor>
    <text evidence="8 9">Binds 1 zinc ion per subunit.</text>
</comment>
<feature type="binding site" evidence="8">
    <location>
        <position position="172"/>
    </location>
    <ligand>
        <name>Zn(2+)</name>
        <dbReference type="ChEBI" id="CHEBI:29105"/>
        <note>catalytic</note>
    </ligand>
</feature>
<dbReference type="InterPro" id="IPR024079">
    <property type="entry name" value="MetalloPept_cat_dom_sf"/>
</dbReference>
<keyword evidence="1 8" id="KW-0645">Protease</keyword>
<evidence type="ECO:0000256" key="4">
    <source>
        <dbReference type="ARBA" id="ARBA00022801"/>
    </source>
</evidence>
<dbReference type="eggNOG" id="KOG3714">
    <property type="taxonomic scope" value="Eukaryota"/>
</dbReference>
<evidence type="ECO:0000256" key="1">
    <source>
        <dbReference type="ARBA" id="ARBA00022670"/>
    </source>
</evidence>
<evidence type="ECO:0000256" key="9">
    <source>
        <dbReference type="RuleBase" id="RU361183"/>
    </source>
</evidence>
<evidence type="ECO:0000259" key="10">
    <source>
        <dbReference type="PROSITE" id="PS51864"/>
    </source>
</evidence>
<feature type="binding site" evidence="8">
    <location>
        <position position="168"/>
    </location>
    <ligand>
        <name>Zn(2+)</name>
        <dbReference type="ChEBI" id="CHEBI:29105"/>
        <note>catalytic</note>
    </ligand>
</feature>
<protein>
    <recommendedName>
        <fullName evidence="9">Metalloendopeptidase</fullName>
        <ecNumber evidence="9">3.4.24.-</ecNumber>
    </recommendedName>
</protein>
<keyword evidence="2 8" id="KW-0479">Metal-binding</keyword>
<dbReference type="STRING" id="69293.ENSGACP00000007904"/>
<organism evidence="11">
    <name type="scientific">Gasterosteus aculeatus</name>
    <name type="common">Three-spined stickleback</name>
    <dbReference type="NCBI Taxonomy" id="69293"/>
    <lineage>
        <taxon>Eukaryota</taxon>
        <taxon>Metazoa</taxon>
        <taxon>Chordata</taxon>
        <taxon>Craniata</taxon>
        <taxon>Vertebrata</taxon>
        <taxon>Euteleostomi</taxon>
        <taxon>Actinopterygii</taxon>
        <taxon>Neopterygii</taxon>
        <taxon>Teleostei</taxon>
        <taxon>Neoteleostei</taxon>
        <taxon>Acanthomorphata</taxon>
        <taxon>Eupercaria</taxon>
        <taxon>Perciformes</taxon>
        <taxon>Cottioidei</taxon>
        <taxon>Gasterosteales</taxon>
        <taxon>Gasterosteidae</taxon>
        <taxon>Gasterosteus</taxon>
    </lineage>
</organism>
<dbReference type="PANTHER" id="PTHR10127:SF838">
    <property type="entry name" value="METALLOENDOPEPTIDASE"/>
    <property type="match status" value="1"/>
</dbReference>
<name>G3NRD7_GASAC</name>
<reference evidence="11" key="2">
    <citation type="submission" date="2024-04" db="UniProtKB">
        <authorList>
            <consortium name="Ensembl"/>
        </authorList>
    </citation>
    <scope>IDENTIFICATION</scope>
</reference>
<dbReference type="CDD" id="cd04283">
    <property type="entry name" value="ZnMc_hatching_enzyme"/>
    <property type="match status" value="1"/>
</dbReference>
<keyword evidence="3 9" id="KW-0732">Signal</keyword>
<dbReference type="PANTHER" id="PTHR10127">
    <property type="entry name" value="DISCOIDIN, CUB, EGF, LAMININ , AND ZINC METALLOPROTEASE DOMAIN CONTAINING"/>
    <property type="match status" value="1"/>
</dbReference>
<keyword evidence="6 8" id="KW-0482">Metalloprotease</keyword>
<comment type="caution">
    <text evidence="8">Lacks conserved residue(s) required for the propagation of feature annotation.</text>
</comment>
<accession>G3NRD7</accession>
<evidence type="ECO:0000256" key="3">
    <source>
        <dbReference type="ARBA" id="ARBA00022729"/>
    </source>
</evidence>
<dbReference type="OMA" id="HIHNFRK"/>
<dbReference type="Pfam" id="PF01400">
    <property type="entry name" value="Astacin"/>
    <property type="match status" value="1"/>
</dbReference>
<dbReference type="InterPro" id="IPR001506">
    <property type="entry name" value="Peptidase_M12A"/>
</dbReference>
<dbReference type="GO" id="GO:0008270">
    <property type="term" value="F:zinc ion binding"/>
    <property type="evidence" value="ECO:0007669"/>
    <property type="project" value="UniProtKB-UniRule"/>
</dbReference>
<evidence type="ECO:0000256" key="6">
    <source>
        <dbReference type="ARBA" id="ARBA00023049"/>
    </source>
</evidence>
<dbReference type="GO" id="GO:0006508">
    <property type="term" value="P:proteolysis"/>
    <property type="evidence" value="ECO:0007669"/>
    <property type="project" value="UniProtKB-KW"/>
</dbReference>